<gene>
    <name evidence="12" type="ORF">Ctob_000592</name>
</gene>
<reference evidence="13" key="1">
    <citation type="journal article" date="2015" name="PLoS Genet.">
        <title>Genome Sequence and Transcriptome Analyses of Chrysochromulina tobin: Metabolic Tools for Enhanced Algal Fitness in the Prominent Order Prymnesiales (Haptophyceae).</title>
        <authorList>
            <person name="Hovde B.T."/>
            <person name="Deodato C.R."/>
            <person name="Hunsperger H.M."/>
            <person name="Ryken S.A."/>
            <person name="Yost W."/>
            <person name="Jha R.K."/>
            <person name="Patterson J."/>
            <person name="Monnat R.J. Jr."/>
            <person name="Barlow S.B."/>
            <person name="Starkenburg S.R."/>
            <person name="Cattolico R.A."/>
        </authorList>
    </citation>
    <scope>NUCLEOTIDE SEQUENCE</scope>
    <source>
        <strain evidence="13">CCMP291</strain>
    </source>
</reference>
<feature type="region of interest" description="Disordered" evidence="11">
    <location>
        <begin position="848"/>
        <end position="867"/>
    </location>
</feature>
<accession>A0A0M0J7T6</accession>
<feature type="compositionally biased region" description="Polar residues" evidence="11">
    <location>
        <begin position="854"/>
        <end position="867"/>
    </location>
</feature>
<dbReference type="EMBL" id="JWZX01003263">
    <property type="protein sequence ID" value="KOO22659.1"/>
    <property type="molecule type" value="Genomic_DNA"/>
</dbReference>
<keyword evidence="7" id="KW-1133">Transmembrane helix</keyword>
<dbReference type="InterPro" id="IPR018108">
    <property type="entry name" value="MCP_transmembrane"/>
</dbReference>
<keyword evidence="6" id="KW-0999">Mitochondrion inner membrane</keyword>
<evidence type="ECO:0000313" key="12">
    <source>
        <dbReference type="EMBL" id="KOO22659.1"/>
    </source>
</evidence>
<evidence type="ECO:0000256" key="10">
    <source>
        <dbReference type="PROSITE-ProRule" id="PRU00282"/>
    </source>
</evidence>
<comment type="caution">
    <text evidence="12">The sequence shown here is derived from an EMBL/GenBank/DDBJ whole genome shotgun (WGS) entry which is preliminary data.</text>
</comment>
<feature type="region of interest" description="Disordered" evidence="11">
    <location>
        <begin position="553"/>
        <end position="597"/>
    </location>
</feature>
<sequence>MSFLLPNLALAIAYPRVGVHTGDNRVVWQSGCCDGDLIVIDFRDENGDGNQGSGLLRLQNATDNSTLTYEIGSFWGLHRAFGPYCAPAGRHSISFTSDSNAIETTVKITDSFGLIKARGGTEDFPLEFSTTAPAKFCIPADLGGQALPEELKFERARKLLAAHFQYHTRSELERQGIPRRRHLLLAAAGSALSALTPAPAPATVVGVPDGLLVWKAASSSVGGSCSAIDARAAFGPKFINYLSRFLLTYDRPSRQLWRARAAEIPLAWTRKQVSEARITQLREYSGAVEKALCSFTPPSGKWAEPITSQDAVRIRQLLTLLRSRYGARPDALRQLALLFSLLPPGVQPTDSIEQLAAEQENRRASGIVVIDGGSFVLSEAGLAAGLPIPALPLPAAPLVRQASKAAVAGVPQLRPTGRVNEMVVTSGGSGYNDTSPPLVSITAPQGGSSSTPEDGRYKDPTLLKLEPWRRGRRAAQARAIVRDGSVVAFVLTDPGAGYKGTDRVQVVVAPPPRALTGVVAGAKGKVLLEYEVGSVPLSRFGAGYGSSQDLDVRFFSPRTPSRDSNRERSDERVRKSMAARATAPTTAPSSNFRTPSPLEFASTPWSLESMAARYGDQVSARSTSDILMLRPPRATLALGRQRAATDGLAPSYEESISRLRNAVPSTNLGIDAWAWRSRSIDLRDREDRYEDERDSPPQRPPKPPSNPRDVDGVIDRLLALLPPEEGAPIFDPGKPPSRTYPVGVPPRHRFPSLLYESINPDYVFEAPLGLGNLVGNQVAGRKSESLLSQEVSTLPTSISGGVRQDVPLSPALVARLAIAGGLCSATTRAVTSPIDLIKTRRQAAIKTAKAPAGTPTQPSLNSTAQSEQHIRGIVPGVGDPPPPTAAATAPPPPPSSPFLGIEASIAAGFAAGAGSFGTFEFLRRTIPQLAAFVMGPAAPADLATPILFTACLLQAVAASVCSSPFETARVKIMTGSGAPDAPQNLVEALDLVMRGDAPAARAATEGAGVATTSTKLSLTMPDESSRQRAAASSAAVVTSTPATARVVSSTAQRDKQRDVLRPWDGLPTLMGRELPFGVTKLLVYASTQDALLSILPAASERPSFALVVSLISGIVAGFMGALVSHPADTVVTRCAARGFGRNWRAALDDVLAGAESDDVAAKASVLYAGVKQRCLSLAIIVTAQFILFDGLRTLLAVSKEDLSLFLDVFEDRLDFYSGWDEVQGTWLEAVEQLDDDLILKYSLATPSSSRALAEWLGPPSNYQYRPRRSASTHDILRQIELAESAMHFGSGDREELSRSEYSSVLRSMPNDLALHYKVWQLLYATQRRKEADESYRTTCEQMPCDITVGSYHACVTSSSSLRPTVPLVPADTRHNAAGSASTGKEPPPPHTIELPQPLPPEALSEHLTAAPQRPFFAFNPAIAALPPRSAFGWAADDFGAADDDDDIARYVVIFRFSNVRSIWTTTTAGAWQRAVDWPEWRAALSQGHVPELETPATAQRRAGERGFVTEVRQAGELLRGAKGGTVARAGVGSILAGEREQGGAAEAMRIPMRRPSGHYMAGTEDAEGVETLDGDMEDEQAKEETSALSSIEAEIEAEIELAAVIEQAQSKARGHGAADRWRSLIEMASAEIEAKIEIEAEIEAVGLAAHK</sequence>
<feature type="compositionally biased region" description="Basic and acidic residues" evidence="11">
    <location>
        <begin position="560"/>
        <end position="574"/>
    </location>
</feature>
<feature type="region of interest" description="Disordered" evidence="11">
    <location>
        <begin position="424"/>
        <end position="459"/>
    </location>
</feature>
<evidence type="ECO:0000256" key="4">
    <source>
        <dbReference type="ARBA" id="ARBA00022692"/>
    </source>
</evidence>
<evidence type="ECO:0000313" key="13">
    <source>
        <dbReference type="Proteomes" id="UP000037460"/>
    </source>
</evidence>
<dbReference type="GO" id="GO:0005315">
    <property type="term" value="F:phosphate transmembrane transporter activity"/>
    <property type="evidence" value="ECO:0007669"/>
    <property type="project" value="InterPro"/>
</dbReference>
<keyword evidence="3" id="KW-0813">Transport</keyword>
<name>A0A0M0J7T6_9EUKA</name>
<feature type="non-terminal residue" evidence="12">
    <location>
        <position position="1651"/>
    </location>
</feature>
<dbReference type="PANTHER" id="PTHR45671:SF12">
    <property type="entry name" value="MITOCHONDRIAL PHOSPHATE CARRIER PROTEIN"/>
    <property type="match status" value="1"/>
</dbReference>
<dbReference type="Proteomes" id="UP000037460">
    <property type="component" value="Unassembled WGS sequence"/>
</dbReference>
<feature type="region of interest" description="Disordered" evidence="11">
    <location>
        <begin position="1365"/>
        <end position="1399"/>
    </location>
</feature>
<comment type="similarity">
    <text evidence="2">Belongs to the mitochondrial carrier (TC 2.A.29) family.</text>
</comment>
<dbReference type="Gene3D" id="1.50.40.10">
    <property type="entry name" value="Mitochondrial carrier domain"/>
    <property type="match status" value="2"/>
</dbReference>
<evidence type="ECO:0000256" key="9">
    <source>
        <dbReference type="ARBA" id="ARBA00023136"/>
    </source>
</evidence>
<comment type="subcellular location">
    <subcellularLocation>
        <location evidence="1">Mitochondrion inner membrane</location>
        <topology evidence="1">Multi-pass membrane protein</topology>
    </subcellularLocation>
</comment>
<protein>
    <submittedName>
        <fullName evidence="12">Mitochondrial substrate carrier family protein</fullName>
    </submittedName>
</protein>
<evidence type="ECO:0000256" key="11">
    <source>
        <dbReference type="SAM" id="MobiDB-lite"/>
    </source>
</evidence>
<evidence type="ECO:0000256" key="7">
    <source>
        <dbReference type="ARBA" id="ARBA00022989"/>
    </source>
</evidence>
<dbReference type="GO" id="GO:0005743">
    <property type="term" value="C:mitochondrial inner membrane"/>
    <property type="evidence" value="ECO:0007669"/>
    <property type="project" value="UniProtKB-SubCell"/>
</dbReference>
<evidence type="ECO:0000256" key="6">
    <source>
        <dbReference type="ARBA" id="ARBA00022792"/>
    </source>
</evidence>
<feature type="region of interest" description="Disordered" evidence="11">
    <location>
        <begin position="686"/>
        <end position="711"/>
    </location>
</feature>
<evidence type="ECO:0000256" key="8">
    <source>
        <dbReference type="ARBA" id="ARBA00023128"/>
    </source>
</evidence>
<dbReference type="InterPro" id="IPR044677">
    <property type="entry name" value="SLC25A3/Pic2/Mir1-like"/>
</dbReference>
<feature type="compositionally biased region" description="Polar residues" evidence="11">
    <location>
        <begin position="431"/>
        <end position="452"/>
    </location>
</feature>
<feature type="compositionally biased region" description="Low complexity" evidence="11">
    <location>
        <begin position="578"/>
        <end position="588"/>
    </location>
</feature>
<feature type="compositionally biased region" description="Pro residues" evidence="11">
    <location>
        <begin position="878"/>
        <end position="894"/>
    </location>
</feature>
<keyword evidence="5" id="KW-0677">Repeat</keyword>
<dbReference type="PANTHER" id="PTHR45671">
    <property type="entry name" value="SOLUTE CARRIER FAMILY 25 (MITOCHONDRIAL CARRIER PHOSPHATE CARRIER), MEMBER 3, LIKE-RELATED-RELATED"/>
    <property type="match status" value="1"/>
</dbReference>
<organism evidence="12 13">
    <name type="scientific">Chrysochromulina tobinii</name>
    <dbReference type="NCBI Taxonomy" id="1460289"/>
    <lineage>
        <taxon>Eukaryota</taxon>
        <taxon>Haptista</taxon>
        <taxon>Haptophyta</taxon>
        <taxon>Prymnesiophyceae</taxon>
        <taxon>Prymnesiales</taxon>
        <taxon>Chrysochromulinaceae</taxon>
        <taxon>Chrysochromulina</taxon>
    </lineage>
</organism>
<dbReference type="InterPro" id="IPR023395">
    <property type="entry name" value="MCP_dom_sf"/>
</dbReference>
<keyword evidence="9 10" id="KW-0472">Membrane</keyword>
<feature type="region of interest" description="Disordered" evidence="11">
    <location>
        <begin position="872"/>
        <end position="894"/>
    </location>
</feature>
<evidence type="ECO:0000256" key="1">
    <source>
        <dbReference type="ARBA" id="ARBA00004448"/>
    </source>
</evidence>
<feature type="compositionally biased region" description="Pro residues" evidence="11">
    <location>
        <begin position="1385"/>
        <end position="1399"/>
    </location>
</feature>
<evidence type="ECO:0000256" key="3">
    <source>
        <dbReference type="ARBA" id="ARBA00022448"/>
    </source>
</evidence>
<keyword evidence="13" id="KW-1185">Reference proteome</keyword>
<dbReference type="PROSITE" id="PS50920">
    <property type="entry name" value="SOLCAR"/>
    <property type="match status" value="1"/>
</dbReference>
<dbReference type="SUPFAM" id="SSF103506">
    <property type="entry name" value="Mitochondrial carrier"/>
    <property type="match status" value="1"/>
</dbReference>
<evidence type="ECO:0000256" key="5">
    <source>
        <dbReference type="ARBA" id="ARBA00022737"/>
    </source>
</evidence>
<dbReference type="OrthoDB" id="427452at2759"/>
<feature type="compositionally biased region" description="Basic and acidic residues" evidence="11">
    <location>
        <begin position="686"/>
        <end position="696"/>
    </location>
</feature>
<proteinExistence type="inferred from homology"/>
<keyword evidence="8" id="KW-0496">Mitochondrion</keyword>
<feature type="compositionally biased region" description="Pro residues" evidence="11">
    <location>
        <begin position="697"/>
        <end position="706"/>
    </location>
</feature>
<dbReference type="GO" id="GO:1990547">
    <property type="term" value="P:mitochondrial phosphate ion transmembrane transport"/>
    <property type="evidence" value="ECO:0007669"/>
    <property type="project" value="InterPro"/>
</dbReference>
<feature type="repeat" description="Solcar" evidence="10">
    <location>
        <begin position="1104"/>
        <end position="1194"/>
    </location>
</feature>
<keyword evidence="4 10" id="KW-0812">Transmembrane</keyword>
<evidence type="ECO:0000256" key="2">
    <source>
        <dbReference type="ARBA" id="ARBA00006375"/>
    </source>
</evidence>